<sequence length="196" mass="22781">MFTNIILLSLFTIIYGINGESGNQNLREQQNAYNLLDVPTQHEDLRFFKTPRAIRTPFRNTEIMTARGFGKRNDENTQSNYGRENEIEKQDMINDYGMADEKVQRSFLYPYFQDLLKLPKFSDSSVSSAPIKNHRLQLRDGTLKFRLNDGNLRIGRGFGKRSFFVDSLADDRNSYNTAGLLKEISQLNYKENKEET</sequence>
<reference evidence="2" key="2">
    <citation type="submission" date="2022-10" db="EMBL/GenBank/DDBJ databases">
        <authorList>
            <consortium name="ENA_rothamsted_submissions"/>
            <consortium name="culmorum"/>
            <person name="King R."/>
        </authorList>
    </citation>
    <scope>NUCLEOTIDE SEQUENCE</scope>
</reference>
<protein>
    <submittedName>
        <fullName evidence="2">Uncharacterized protein</fullName>
    </submittedName>
</protein>
<feature type="chain" id="PRO_5040329400" evidence="1">
    <location>
        <begin position="20"/>
        <end position="196"/>
    </location>
</feature>
<keyword evidence="3" id="KW-1185">Reference proteome</keyword>
<evidence type="ECO:0000313" key="2">
    <source>
        <dbReference type="EMBL" id="CAG9808089.1"/>
    </source>
</evidence>
<dbReference type="OrthoDB" id="6101901at2759"/>
<proteinExistence type="predicted"/>
<gene>
    <name evidence="2" type="ORF">CHIRRI_LOCUS10935</name>
</gene>
<feature type="signal peptide" evidence="1">
    <location>
        <begin position="1"/>
        <end position="19"/>
    </location>
</feature>
<accession>A0A9N9WT47</accession>
<name>A0A9N9WT47_9DIPT</name>
<dbReference type="Proteomes" id="UP001153620">
    <property type="component" value="Chromosome 3"/>
</dbReference>
<dbReference type="EMBL" id="OU895879">
    <property type="protein sequence ID" value="CAG9808089.1"/>
    <property type="molecule type" value="Genomic_DNA"/>
</dbReference>
<reference evidence="2" key="1">
    <citation type="submission" date="2022-01" db="EMBL/GenBank/DDBJ databases">
        <authorList>
            <person name="King R."/>
        </authorList>
    </citation>
    <scope>NUCLEOTIDE SEQUENCE</scope>
</reference>
<organism evidence="2 3">
    <name type="scientific">Chironomus riparius</name>
    <dbReference type="NCBI Taxonomy" id="315576"/>
    <lineage>
        <taxon>Eukaryota</taxon>
        <taxon>Metazoa</taxon>
        <taxon>Ecdysozoa</taxon>
        <taxon>Arthropoda</taxon>
        <taxon>Hexapoda</taxon>
        <taxon>Insecta</taxon>
        <taxon>Pterygota</taxon>
        <taxon>Neoptera</taxon>
        <taxon>Endopterygota</taxon>
        <taxon>Diptera</taxon>
        <taxon>Nematocera</taxon>
        <taxon>Chironomoidea</taxon>
        <taxon>Chironomidae</taxon>
        <taxon>Chironominae</taxon>
        <taxon>Chironomus</taxon>
    </lineage>
</organism>
<evidence type="ECO:0000256" key="1">
    <source>
        <dbReference type="SAM" id="SignalP"/>
    </source>
</evidence>
<evidence type="ECO:0000313" key="3">
    <source>
        <dbReference type="Proteomes" id="UP001153620"/>
    </source>
</evidence>
<keyword evidence="1" id="KW-0732">Signal</keyword>
<dbReference type="AlphaFoldDB" id="A0A9N9WT47"/>